<evidence type="ECO:0000256" key="2">
    <source>
        <dbReference type="SAM" id="Phobius"/>
    </source>
</evidence>
<dbReference type="PROSITE" id="PS00022">
    <property type="entry name" value="EGF_1"/>
    <property type="match status" value="1"/>
</dbReference>
<dbReference type="PROSITE" id="PS01186">
    <property type="entry name" value="EGF_2"/>
    <property type="match status" value="1"/>
</dbReference>
<name>A0A914BPF4_PATMI</name>
<evidence type="ECO:0000313" key="4">
    <source>
        <dbReference type="EnsemblMetazoa" id="XP_038077372.1"/>
    </source>
</evidence>
<dbReference type="PROSITE" id="PS50026">
    <property type="entry name" value="EGF_3"/>
    <property type="match status" value="1"/>
</dbReference>
<dbReference type="GO" id="GO:0005112">
    <property type="term" value="F:Notch binding"/>
    <property type="evidence" value="ECO:0007669"/>
    <property type="project" value="TreeGrafter"/>
</dbReference>
<dbReference type="Gene3D" id="2.10.25.10">
    <property type="entry name" value="Laminin"/>
    <property type="match status" value="1"/>
</dbReference>
<dbReference type="PANTHER" id="PTHR24044:SF420">
    <property type="entry name" value="DELTA AND NOTCH-LIKE EPIDERMAL GROWTH FACTOR-RELATED RECEPTOR ISOFORM X1"/>
    <property type="match status" value="1"/>
</dbReference>
<dbReference type="SUPFAM" id="SSF57196">
    <property type="entry name" value="EGF/Laminin"/>
    <property type="match status" value="1"/>
</dbReference>
<sequence length="387" mass="42165">MPGCALNPDSCENKGEFLKEPCECLCPIGFAGVYCEVSTATNPCVVDPDLCPGKGQYCEADTKVTNGAEYVCKCNIQGGYAASKKEDGTCIEVKTLRSDLHVTKIDGKDAIYKDAYRDVNSADSIKIFEGVKNVMLEALKNNPATERAEDVILISIKNGSLKFDTALVFPKDDDVTENSVKDVLLNDTLGNNYLDVDPDKSTVSEPPPTICPDGFCSNDGTCRQGGTFPDLKPICSCARGFSGTTCGFTELTPFVIAMIAFGGFAALILAMVLVYWLYVRTRRDKGGKVDREDSTFAPAWGSSDDGFVNKGVDSESGDSFESNERMDQLARDLKQSNFLMKRAKSVYQWGSLKHSKAQSQPSSTGTPVMLELRESIADRRWYTASNI</sequence>
<proteinExistence type="predicted"/>
<feature type="transmembrane region" description="Helical" evidence="2">
    <location>
        <begin position="254"/>
        <end position="278"/>
    </location>
</feature>
<dbReference type="InterPro" id="IPR050906">
    <property type="entry name" value="Notch_signaling"/>
</dbReference>
<keyword evidence="2" id="KW-0472">Membrane</keyword>
<protein>
    <recommendedName>
        <fullName evidence="3">EGF-like domain-containing protein</fullName>
    </recommendedName>
</protein>
<keyword evidence="1" id="KW-1015">Disulfide bond</keyword>
<feature type="disulfide bond" evidence="1">
    <location>
        <begin position="237"/>
        <end position="246"/>
    </location>
</feature>
<evidence type="ECO:0000259" key="3">
    <source>
        <dbReference type="PROSITE" id="PS50026"/>
    </source>
</evidence>
<organism evidence="4 5">
    <name type="scientific">Patiria miniata</name>
    <name type="common">Bat star</name>
    <name type="synonym">Asterina miniata</name>
    <dbReference type="NCBI Taxonomy" id="46514"/>
    <lineage>
        <taxon>Eukaryota</taxon>
        <taxon>Metazoa</taxon>
        <taxon>Echinodermata</taxon>
        <taxon>Eleutherozoa</taxon>
        <taxon>Asterozoa</taxon>
        <taxon>Asteroidea</taxon>
        <taxon>Valvatacea</taxon>
        <taxon>Valvatida</taxon>
        <taxon>Asterinidae</taxon>
        <taxon>Patiria</taxon>
    </lineage>
</organism>
<dbReference type="GeneID" id="119745220"/>
<keyword evidence="2" id="KW-0812">Transmembrane</keyword>
<dbReference type="Proteomes" id="UP000887568">
    <property type="component" value="Unplaced"/>
</dbReference>
<dbReference type="OMA" id="PICSCAR"/>
<keyword evidence="2" id="KW-1133">Transmembrane helix</keyword>
<evidence type="ECO:0000256" key="1">
    <source>
        <dbReference type="PROSITE-ProRule" id="PRU00076"/>
    </source>
</evidence>
<dbReference type="RefSeq" id="XP_038077372.1">
    <property type="nucleotide sequence ID" value="XM_038221444.1"/>
</dbReference>
<reference evidence="4" key="1">
    <citation type="submission" date="2022-11" db="UniProtKB">
        <authorList>
            <consortium name="EnsemblMetazoa"/>
        </authorList>
    </citation>
    <scope>IDENTIFICATION</scope>
</reference>
<feature type="domain" description="EGF-like" evidence="3">
    <location>
        <begin position="207"/>
        <end position="247"/>
    </location>
</feature>
<dbReference type="EnsemblMetazoa" id="XM_038221444.1">
    <property type="protein sequence ID" value="XP_038077372.1"/>
    <property type="gene ID" value="LOC119745220"/>
</dbReference>
<dbReference type="AlphaFoldDB" id="A0A914BPF4"/>
<dbReference type="OrthoDB" id="10462134at2759"/>
<keyword evidence="5" id="KW-1185">Reference proteome</keyword>
<comment type="caution">
    <text evidence="1">Lacks conserved residue(s) required for the propagation of feature annotation.</text>
</comment>
<dbReference type="SMART" id="SM00181">
    <property type="entry name" value="EGF"/>
    <property type="match status" value="3"/>
</dbReference>
<dbReference type="InterPro" id="IPR000742">
    <property type="entry name" value="EGF"/>
</dbReference>
<accession>A0A914BPF4</accession>
<evidence type="ECO:0000313" key="5">
    <source>
        <dbReference type="Proteomes" id="UP000887568"/>
    </source>
</evidence>
<keyword evidence="1" id="KW-0245">EGF-like domain</keyword>
<dbReference type="PANTHER" id="PTHR24044">
    <property type="entry name" value="NOTCH LIGAND FAMILY MEMBER"/>
    <property type="match status" value="1"/>
</dbReference>